<dbReference type="Proteomes" id="UP000034090">
    <property type="component" value="Unassembled WGS sequence"/>
</dbReference>
<keyword evidence="4 8" id="KW-0067">ATP-binding</keyword>
<dbReference type="SUPFAM" id="SSF52374">
    <property type="entry name" value="Nucleotidylyl transferase"/>
    <property type="match status" value="1"/>
</dbReference>
<evidence type="ECO:0000256" key="1">
    <source>
        <dbReference type="ARBA" id="ARBA00012838"/>
    </source>
</evidence>
<dbReference type="Pfam" id="PF09334">
    <property type="entry name" value="tRNA-synt_1g"/>
    <property type="match status" value="1"/>
</dbReference>
<evidence type="ECO:0000313" key="11">
    <source>
        <dbReference type="Proteomes" id="UP000034090"/>
    </source>
</evidence>
<dbReference type="Gene3D" id="1.10.730.10">
    <property type="entry name" value="Isoleucyl-tRNA Synthetase, Domain 1"/>
    <property type="match status" value="1"/>
</dbReference>
<evidence type="ECO:0000256" key="6">
    <source>
        <dbReference type="ARBA" id="ARBA00023146"/>
    </source>
</evidence>
<dbReference type="SUPFAM" id="SSF47323">
    <property type="entry name" value="Anticodon-binding domain of a subclass of class I aminoacyl-tRNA synthetases"/>
    <property type="match status" value="1"/>
</dbReference>
<gene>
    <name evidence="10" type="ORF">UV74_C0013G0571</name>
</gene>
<dbReference type="EMBL" id="LCFQ01000013">
    <property type="protein sequence ID" value="KKS97449.1"/>
    <property type="molecule type" value="Genomic_DNA"/>
</dbReference>
<name>A0A0G1DID7_9BACT</name>
<dbReference type="FunFam" id="2.170.220.10:FF:000001">
    <property type="entry name" value="methionine--tRNA ligase, mitochondrial"/>
    <property type="match status" value="1"/>
</dbReference>
<dbReference type="STRING" id="1618578.UV74_C0013G0571"/>
<comment type="caution">
    <text evidence="10">The sequence shown here is derived from an EMBL/GenBank/DDBJ whole genome shotgun (WGS) entry which is preliminary data.</text>
</comment>
<dbReference type="GO" id="GO:0006431">
    <property type="term" value="P:methionyl-tRNA aminoacylation"/>
    <property type="evidence" value="ECO:0007669"/>
    <property type="project" value="InterPro"/>
</dbReference>
<reference evidence="10 11" key="1">
    <citation type="journal article" date="2015" name="Nature">
        <title>rRNA introns, odd ribosomes, and small enigmatic genomes across a large radiation of phyla.</title>
        <authorList>
            <person name="Brown C.T."/>
            <person name="Hug L.A."/>
            <person name="Thomas B.C."/>
            <person name="Sharon I."/>
            <person name="Castelle C.J."/>
            <person name="Singh A."/>
            <person name="Wilkins M.J."/>
            <person name="Williams K.H."/>
            <person name="Banfield J.F."/>
        </authorList>
    </citation>
    <scope>NUCLEOTIDE SEQUENCE [LARGE SCALE GENOMIC DNA]</scope>
</reference>
<keyword evidence="2 8" id="KW-0436">Ligase</keyword>
<evidence type="ECO:0000313" key="10">
    <source>
        <dbReference type="EMBL" id="KKS97449.1"/>
    </source>
</evidence>
<dbReference type="Gene3D" id="3.40.50.620">
    <property type="entry name" value="HUPs"/>
    <property type="match status" value="1"/>
</dbReference>
<feature type="domain" description="Methionyl/Leucyl tRNA synthetase" evidence="9">
    <location>
        <begin position="136"/>
        <end position="360"/>
    </location>
</feature>
<evidence type="ECO:0000259" key="9">
    <source>
        <dbReference type="Pfam" id="PF09334"/>
    </source>
</evidence>
<evidence type="ECO:0000256" key="5">
    <source>
        <dbReference type="ARBA" id="ARBA00022917"/>
    </source>
</evidence>
<dbReference type="EC" id="6.1.1.10" evidence="1"/>
<dbReference type="PATRIC" id="fig|1618578.3.peg.928"/>
<evidence type="ECO:0000256" key="8">
    <source>
        <dbReference type="RuleBase" id="RU363039"/>
    </source>
</evidence>
<evidence type="ECO:0000256" key="4">
    <source>
        <dbReference type="ARBA" id="ARBA00022840"/>
    </source>
</evidence>
<dbReference type="PRINTS" id="PR01041">
    <property type="entry name" value="TRNASYNTHMET"/>
</dbReference>
<keyword evidence="5 8" id="KW-0648">Protein biosynthesis</keyword>
<dbReference type="Gene3D" id="2.170.220.10">
    <property type="match status" value="1"/>
</dbReference>
<keyword evidence="3 8" id="KW-0547">Nucleotide-binding</keyword>
<organism evidence="10 11">
    <name type="scientific">Candidatus Woesebacteria bacterium GW2011_GWB1_43_14</name>
    <dbReference type="NCBI Taxonomy" id="1618578"/>
    <lineage>
        <taxon>Bacteria</taxon>
        <taxon>Candidatus Woeseibacteriota</taxon>
    </lineage>
</organism>
<dbReference type="InterPro" id="IPR009080">
    <property type="entry name" value="tRNAsynth_Ia_anticodon-bd"/>
</dbReference>
<dbReference type="PANTHER" id="PTHR43326:SF1">
    <property type="entry name" value="METHIONINE--TRNA LIGASE, MITOCHONDRIAL"/>
    <property type="match status" value="1"/>
</dbReference>
<evidence type="ECO:0000256" key="7">
    <source>
        <dbReference type="ARBA" id="ARBA00047364"/>
    </source>
</evidence>
<comment type="similarity">
    <text evidence="8">Belongs to the class-I aminoacyl-tRNA synthetase family.</text>
</comment>
<evidence type="ECO:0000256" key="3">
    <source>
        <dbReference type="ARBA" id="ARBA00022741"/>
    </source>
</evidence>
<dbReference type="InterPro" id="IPR014729">
    <property type="entry name" value="Rossmann-like_a/b/a_fold"/>
</dbReference>
<keyword evidence="6 8" id="KW-0030">Aminoacyl-tRNA synthetase</keyword>
<accession>A0A0G1DID7</accession>
<proteinExistence type="inferred from homology"/>
<dbReference type="GO" id="GO:0005524">
    <property type="term" value="F:ATP binding"/>
    <property type="evidence" value="ECO:0007669"/>
    <property type="project" value="UniProtKB-KW"/>
</dbReference>
<sequence length="469" mass="54201">MSKNYYVTTTLPYVNASPHIGFALEILEADCLARYHRLTGDNVLFNFGTDEHGLKIYRKAVEVKKDPQEFVDEYAKKFDSLKKSLNLTYDNFIRTSDPNHIASAQKFWELCLANGDIYKKKYKVKYCVGCELEKTDSELINGKCEFHPNQNLETIEEENYFFRFSKYQKALLKLYEDHPDFVVPSHRLKEIKSFVENGLNDFSISRLKEKLPWGVPVPNDPEQVMYVWFDALINYISTLSWPKDDKKFKKYWPGVQIAGKDNLRQQSAIWQAMLASAGLPFSKQIFIHGFITINGERISKSLGNVVDPVSLSDKYGTDALRYFLLAKIHPFEDSDFSIEKFESAYNADLANGLGNLVARVAKLCETSGLKFSHKSKYKNIYSKYLDRYRFDQAAEAIWGKIGKLDKYINDRKLWELSGEKLKTSLTFAVNEINQIATDLKPFLPETAEKIEKQFKVPKIKSDKPLFPRC</sequence>
<dbReference type="InterPro" id="IPR015413">
    <property type="entry name" value="Methionyl/Leucyl_tRNA_Synth"/>
</dbReference>
<evidence type="ECO:0000256" key="2">
    <source>
        <dbReference type="ARBA" id="ARBA00022598"/>
    </source>
</evidence>
<dbReference type="AlphaFoldDB" id="A0A0G1DID7"/>
<dbReference type="GO" id="GO:0004825">
    <property type="term" value="F:methionine-tRNA ligase activity"/>
    <property type="evidence" value="ECO:0007669"/>
    <property type="project" value="UniProtKB-EC"/>
</dbReference>
<comment type="catalytic activity">
    <reaction evidence="7">
        <text>tRNA(Met) + L-methionine + ATP = L-methionyl-tRNA(Met) + AMP + diphosphate</text>
        <dbReference type="Rhea" id="RHEA:13481"/>
        <dbReference type="Rhea" id="RHEA-COMP:9667"/>
        <dbReference type="Rhea" id="RHEA-COMP:9698"/>
        <dbReference type="ChEBI" id="CHEBI:30616"/>
        <dbReference type="ChEBI" id="CHEBI:33019"/>
        <dbReference type="ChEBI" id="CHEBI:57844"/>
        <dbReference type="ChEBI" id="CHEBI:78442"/>
        <dbReference type="ChEBI" id="CHEBI:78530"/>
        <dbReference type="ChEBI" id="CHEBI:456215"/>
        <dbReference type="EC" id="6.1.1.10"/>
    </reaction>
</comment>
<dbReference type="InterPro" id="IPR023457">
    <property type="entry name" value="Met-tRNA_synth_2"/>
</dbReference>
<dbReference type="PANTHER" id="PTHR43326">
    <property type="entry name" value="METHIONYL-TRNA SYNTHETASE"/>
    <property type="match status" value="1"/>
</dbReference>
<protein>
    <recommendedName>
        <fullName evidence="1">methionine--tRNA ligase</fullName>
        <ecNumber evidence="1">6.1.1.10</ecNumber>
    </recommendedName>
</protein>
<dbReference type="CDD" id="cd00814">
    <property type="entry name" value="MetRS_core"/>
    <property type="match status" value="1"/>
</dbReference>
<dbReference type="InterPro" id="IPR033911">
    <property type="entry name" value="MetRS_core"/>
</dbReference>